<dbReference type="GO" id="GO:0043758">
    <property type="term" value="F:acetate-CoA ligase (ADP-forming) activity"/>
    <property type="evidence" value="ECO:0007669"/>
    <property type="project" value="InterPro"/>
</dbReference>
<dbReference type="Gene3D" id="3.30.1490.20">
    <property type="entry name" value="ATP-grasp fold, A domain"/>
    <property type="match status" value="1"/>
</dbReference>
<evidence type="ECO:0000313" key="6">
    <source>
        <dbReference type="EMBL" id="ATW27807.1"/>
    </source>
</evidence>
<dbReference type="Pfam" id="PF13380">
    <property type="entry name" value="CoA_binding_2"/>
    <property type="match status" value="1"/>
</dbReference>
<dbReference type="RefSeq" id="WP_148137189.1">
    <property type="nucleotide sequence ID" value="NZ_CP017634.1"/>
</dbReference>
<dbReference type="GO" id="GO:0046872">
    <property type="term" value="F:metal ion binding"/>
    <property type="evidence" value="ECO:0007669"/>
    <property type="project" value="InterPro"/>
</dbReference>
<dbReference type="InterPro" id="IPR013815">
    <property type="entry name" value="ATP_grasp_subdomain_1"/>
</dbReference>
<keyword evidence="1" id="KW-0436">Ligase</keyword>
<accession>A0A3G1KZH2</accession>
<proteinExistence type="predicted"/>
<reference evidence="6 7" key="1">
    <citation type="submission" date="2016-10" db="EMBL/GenBank/DDBJ databases">
        <title>Complete Genome Sequence of Peptococcaceae strain DCMF.</title>
        <authorList>
            <person name="Edwards R.J."/>
            <person name="Holland S.I."/>
            <person name="Deshpande N.P."/>
            <person name="Wong Y.K."/>
            <person name="Ertan H."/>
            <person name="Manefield M."/>
            <person name="Russell T.L."/>
            <person name="Lee M.J."/>
        </authorList>
    </citation>
    <scope>NUCLEOTIDE SEQUENCE [LARGE SCALE GENOMIC DNA]</scope>
    <source>
        <strain evidence="6 7">DCMF</strain>
    </source>
</reference>
<dbReference type="Gene3D" id="3.40.50.720">
    <property type="entry name" value="NAD(P)-binding Rossmann-like Domain"/>
    <property type="match status" value="1"/>
</dbReference>
<dbReference type="InterPro" id="IPR043938">
    <property type="entry name" value="Ligase_CoA_dom"/>
</dbReference>
<dbReference type="Gene3D" id="3.40.50.261">
    <property type="entry name" value="Succinyl-CoA synthetase domains"/>
    <property type="match status" value="2"/>
</dbReference>
<dbReference type="OrthoDB" id="9807426at2"/>
<dbReference type="SUPFAM" id="SSF52210">
    <property type="entry name" value="Succinyl-CoA synthetase domains"/>
    <property type="match status" value="2"/>
</dbReference>
<dbReference type="PANTHER" id="PTHR43334">
    <property type="entry name" value="ACETATE--COA LIGASE [ADP-FORMING]"/>
    <property type="match status" value="1"/>
</dbReference>
<evidence type="ECO:0000259" key="5">
    <source>
        <dbReference type="PROSITE" id="PS50975"/>
    </source>
</evidence>
<dbReference type="SMART" id="SM00881">
    <property type="entry name" value="CoA_binding"/>
    <property type="match status" value="1"/>
</dbReference>
<dbReference type="PROSITE" id="PS50975">
    <property type="entry name" value="ATP_GRASP"/>
    <property type="match status" value="1"/>
</dbReference>
<gene>
    <name evidence="6" type="ORF">DCMF_26345</name>
</gene>
<dbReference type="Pfam" id="PF13607">
    <property type="entry name" value="Succ_CoA_lig"/>
    <property type="match status" value="1"/>
</dbReference>
<dbReference type="InterPro" id="IPR016102">
    <property type="entry name" value="Succinyl-CoA_synth-like"/>
</dbReference>
<dbReference type="Pfam" id="PF19045">
    <property type="entry name" value="Ligase_CoA_2"/>
    <property type="match status" value="1"/>
</dbReference>
<keyword evidence="3 4" id="KW-0067">ATP-binding</keyword>
<name>A0A3G1KZH2_FORW1</name>
<dbReference type="PANTHER" id="PTHR43334:SF1">
    <property type="entry name" value="3-HYDROXYPROPIONATE--COA LIGASE [ADP-FORMING]"/>
    <property type="match status" value="1"/>
</dbReference>
<dbReference type="KEGG" id="fwa:DCMF_26345"/>
<dbReference type="GO" id="GO:0005524">
    <property type="term" value="F:ATP binding"/>
    <property type="evidence" value="ECO:0007669"/>
    <property type="project" value="UniProtKB-UniRule"/>
</dbReference>
<evidence type="ECO:0000256" key="2">
    <source>
        <dbReference type="ARBA" id="ARBA00022741"/>
    </source>
</evidence>
<protein>
    <recommendedName>
        <fullName evidence="5">ATP-grasp domain-containing protein</fullName>
    </recommendedName>
</protein>
<evidence type="ECO:0000256" key="1">
    <source>
        <dbReference type="ARBA" id="ARBA00022598"/>
    </source>
</evidence>
<evidence type="ECO:0000313" key="7">
    <source>
        <dbReference type="Proteomes" id="UP000323521"/>
    </source>
</evidence>
<keyword evidence="2 4" id="KW-0547">Nucleotide-binding</keyword>
<dbReference type="SUPFAM" id="SSF51735">
    <property type="entry name" value="NAD(P)-binding Rossmann-fold domains"/>
    <property type="match status" value="1"/>
</dbReference>
<evidence type="ECO:0000256" key="4">
    <source>
        <dbReference type="PROSITE-ProRule" id="PRU00409"/>
    </source>
</evidence>
<dbReference type="Gene3D" id="3.30.470.20">
    <property type="entry name" value="ATP-grasp fold, B domain"/>
    <property type="match status" value="1"/>
</dbReference>
<dbReference type="InterPro" id="IPR036291">
    <property type="entry name" value="NAD(P)-bd_dom_sf"/>
</dbReference>
<keyword evidence="7" id="KW-1185">Reference proteome</keyword>
<dbReference type="InterPro" id="IPR051538">
    <property type="entry name" value="Acyl-CoA_Synth/Transferase"/>
</dbReference>
<dbReference type="InterPro" id="IPR003781">
    <property type="entry name" value="CoA-bd"/>
</dbReference>
<feature type="domain" description="ATP-grasp" evidence="5">
    <location>
        <begin position="472"/>
        <end position="508"/>
    </location>
</feature>
<dbReference type="Pfam" id="PF13549">
    <property type="entry name" value="ATP-grasp_5"/>
    <property type="match status" value="1"/>
</dbReference>
<organism evidence="6 7">
    <name type="scientific">Formimonas warabiya</name>
    <dbReference type="NCBI Taxonomy" id="1761012"/>
    <lineage>
        <taxon>Bacteria</taxon>
        <taxon>Bacillati</taxon>
        <taxon>Bacillota</taxon>
        <taxon>Clostridia</taxon>
        <taxon>Eubacteriales</taxon>
        <taxon>Peptococcaceae</taxon>
        <taxon>Candidatus Formimonas</taxon>
    </lineage>
</organism>
<dbReference type="AlphaFoldDB" id="A0A3G1KZH2"/>
<dbReference type="EMBL" id="CP017634">
    <property type="protein sequence ID" value="ATW27807.1"/>
    <property type="molecule type" value="Genomic_DNA"/>
</dbReference>
<sequence length="674" mass="72016">MSFQALFYPRGVAVTGSVTAGKLGHVLMNRLIEGGFTNIYAVNPKAQGMGPIPGFASIREIDGAVDLVVIASPAATVKDVLTDAGEAGVKAAVVITSGFSEAGNAAGEEEVKQAARRFGIRFIGPNCAGLVNTHSSLLATLEARPPKGNTALVSQSGAVGGALMSWAEEQGLGISKFVSYGNGSDLNEIELLRYFKDDAETSVIALYVENVKNGREFMQVLKEVTRIKPVVVIKSGRTNTGQRAALSHTGSMAGSDAVYDAALRECGALRVETLEDMFDLCKGFSFLPPVEGRRLVVVTNSGGPGVMSIDKADEIGLDAGEPSSELKKALQEFLPPHAGLKNPIDLTVEGTGEGYRRSLAESLKEYDAAVALYIGTPYLEAMPVAQGIVDAARESQKPVVSVLQVGCDVAESDNLLKQHHLPNFSTGERAVRVISRMAEYQGLKSRPGYFSDLPPIKGNLPGQGPVLEPDAMALLKENGIPVPPYRFAGDRHQAVEACQSLGYPVVMKVVSPQILHKSDFGGVVLNIADDEGAGKAFDHLRQIALDRDFRGVVIYPMLKGGREVILGLTRDVQFGPVVAFGLGGIYTEVLKDIVLRVAPVDRTGAEEMIRSIRTYPILKGTRGQEPADLDALAETIVNFSRLPFLYPDIAEADLNPVFVFPQGVFVGDVRLLRK</sequence>
<dbReference type="SUPFAM" id="SSF56059">
    <property type="entry name" value="Glutathione synthetase ATP-binding domain-like"/>
    <property type="match status" value="1"/>
</dbReference>
<dbReference type="InterPro" id="IPR032875">
    <property type="entry name" value="Succ_CoA_lig_flav_dom"/>
</dbReference>
<evidence type="ECO:0000256" key="3">
    <source>
        <dbReference type="ARBA" id="ARBA00022840"/>
    </source>
</evidence>
<dbReference type="InterPro" id="IPR011761">
    <property type="entry name" value="ATP-grasp"/>
</dbReference>
<dbReference type="Proteomes" id="UP000323521">
    <property type="component" value="Chromosome"/>
</dbReference>